<reference evidence="1" key="1">
    <citation type="submission" date="2022-06" db="EMBL/GenBank/DDBJ databases">
        <title>Phylogenomic reconstructions and comparative analyses of Kickxellomycotina fungi.</title>
        <authorList>
            <person name="Reynolds N.K."/>
            <person name="Stajich J.E."/>
            <person name="Barry K."/>
            <person name="Grigoriev I.V."/>
            <person name="Crous P."/>
            <person name="Smith M.E."/>
        </authorList>
    </citation>
    <scope>NUCLEOTIDE SEQUENCE</scope>
    <source>
        <strain evidence="1">RSA 2271</strain>
    </source>
</reference>
<name>A0ACC1HEA1_9FUNG</name>
<evidence type="ECO:0000313" key="2">
    <source>
        <dbReference type="Proteomes" id="UP001145114"/>
    </source>
</evidence>
<gene>
    <name evidence="1" type="ORF">EV182_003511</name>
</gene>
<accession>A0ACC1HEA1</accession>
<feature type="non-terminal residue" evidence="1">
    <location>
        <position position="749"/>
    </location>
</feature>
<comment type="caution">
    <text evidence="1">The sequence shown here is derived from an EMBL/GenBank/DDBJ whole genome shotgun (WGS) entry which is preliminary data.</text>
</comment>
<organism evidence="1 2">
    <name type="scientific">Spiromyces aspiralis</name>
    <dbReference type="NCBI Taxonomy" id="68401"/>
    <lineage>
        <taxon>Eukaryota</taxon>
        <taxon>Fungi</taxon>
        <taxon>Fungi incertae sedis</taxon>
        <taxon>Zoopagomycota</taxon>
        <taxon>Kickxellomycotina</taxon>
        <taxon>Kickxellomycetes</taxon>
        <taxon>Kickxellales</taxon>
        <taxon>Kickxellaceae</taxon>
        <taxon>Spiromyces</taxon>
    </lineage>
</organism>
<protein>
    <submittedName>
        <fullName evidence="1">Uncharacterized protein</fullName>
    </submittedName>
</protein>
<dbReference type="EMBL" id="JAMZIH010006063">
    <property type="protein sequence ID" value="KAJ1674325.1"/>
    <property type="molecule type" value="Genomic_DNA"/>
</dbReference>
<evidence type="ECO:0000313" key="1">
    <source>
        <dbReference type="EMBL" id="KAJ1674325.1"/>
    </source>
</evidence>
<sequence>MAGSDYLSPNLSIISQLLRLPESIAGVTLLAVGNGAPDLFTTLSAARAHSGCMAIGELIGGASCIVLGVVGLIVTMMPNIRIARLSLLRELSFFCATLCLILVAILAAQIGRVLALCLVGFYVLYVLTVTLTTFHEERVAQQTLTVREARQLFSHVGEEAEGVLTPTGLSGEDLPGAEAQDPLESEINELQYEWWRDHCRSRNRSLLLAAEFRDFLELLGDLTHRQILTPRDQSQRREAYEMSESVSSSQSMHCPRLDGESQLQGAAMRPPEIHVMPATPGLEATDLLTRYSADSIEYSRPQVRSAATSPLFLPSERYLDISTFAGNRSENGDSHLSPSQSHPSVQFSTGASSPRHSFQFLTSPFSHVRSGSSSRNGRNSFGTGAGSQWWSWAKAMLRVAVPTLRHWRSNTSRTSKCFLVFSVLPVFALTITVPVVSADVDGDNPSMRNNGHQSETCVHDALLHSTIMNTSPTNHPYTGFPSQLSPRCSVDSCPISSRLVSSPCGSLVLPSDLSIKTVESVYSQRHDPLVHGVPPEITQRARHYLALAQCVISPMFIAGGMGCHVLGMPGSTVAVAFASGVAAMVAYVAVVLRAEQRCRPVMVPYAMKLALCFVGFVAGLTWVCLIADEMVAVLKTFGVIFGLSEDILGLTVMGWGNSIGDLVANITMARIGYPRMAIAACFGGPMLNILLGVGLSANTVITKSGGQPFRITPSSPAILVSTLILLATMIWVVLTVSANGYMVTRKVGV</sequence>
<keyword evidence="2" id="KW-1185">Reference proteome</keyword>
<dbReference type="Proteomes" id="UP001145114">
    <property type="component" value="Unassembled WGS sequence"/>
</dbReference>
<proteinExistence type="predicted"/>